<dbReference type="VEuPathDB" id="TriTrypDB:TvY486_0907360"/>
<organism evidence="2">
    <name type="scientific">Trypanosoma vivax (strain Y486)</name>
    <dbReference type="NCBI Taxonomy" id="1055687"/>
    <lineage>
        <taxon>Eukaryota</taxon>
        <taxon>Discoba</taxon>
        <taxon>Euglenozoa</taxon>
        <taxon>Kinetoplastea</taxon>
        <taxon>Metakinetoplastina</taxon>
        <taxon>Trypanosomatida</taxon>
        <taxon>Trypanosomatidae</taxon>
        <taxon>Trypanosoma</taxon>
        <taxon>Duttonella</taxon>
    </lineage>
</organism>
<sequence>MLTVLGTWDNNIDVFMEKVGERTVEPWLLDYEERRRLNKEPRIIRQLEREDEWKDTCLEGAWACMRRFARPIDDFRVSDARFYEYLTFIGITSNLLKAKIVELFRSDMHGEIDCLHVFKALLMGLTDPNSSPGFVEHCYRSLPFATSSIEVEYEEVKRAIGKKRSTKDRKMAMELRTLQLEGVIRYYEESGMSPFTLDTFTSLFFDKDWRFWASSFIKCIFEAAAKYFSHPHGSMPVIPLRWKKLAEPLPFDRNEIYDADSILLRNLEISGKENTSGKQKGKKRRKHVSRKLS</sequence>
<feature type="compositionally biased region" description="Basic residues" evidence="1">
    <location>
        <begin position="279"/>
        <end position="293"/>
    </location>
</feature>
<name>G0U3Q6_TRYVY</name>
<gene>
    <name evidence="2" type="ORF">TVY486_0907360</name>
</gene>
<evidence type="ECO:0000313" key="2">
    <source>
        <dbReference type="EMBL" id="CCC50915.1"/>
    </source>
</evidence>
<dbReference type="AlphaFoldDB" id="G0U3Q6"/>
<accession>G0U3Q6</accession>
<dbReference type="EMBL" id="HE573025">
    <property type="protein sequence ID" value="CCC50915.1"/>
    <property type="molecule type" value="Genomic_DNA"/>
</dbReference>
<evidence type="ECO:0000256" key="1">
    <source>
        <dbReference type="SAM" id="MobiDB-lite"/>
    </source>
</evidence>
<reference evidence="2" key="1">
    <citation type="journal article" date="2012" name="Proc. Natl. Acad. Sci. U.S.A.">
        <title>Antigenic diversity is generated by distinct evolutionary mechanisms in African trypanosome species.</title>
        <authorList>
            <person name="Jackson A.P."/>
            <person name="Berry A."/>
            <person name="Aslett M."/>
            <person name="Allison H.C."/>
            <person name="Burton P."/>
            <person name="Vavrova-Anderson J."/>
            <person name="Brown R."/>
            <person name="Browne H."/>
            <person name="Corton N."/>
            <person name="Hauser H."/>
            <person name="Gamble J."/>
            <person name="Gilderthorp R."/>
            <person name="Marcello L."/>
            <person name="McQuillan J."/>
            <person name="Otto T.D."/>
            <person name="Quail M.A."/>
            <person name="Sanders M.J."/>
            <person name="van Tonder A."/>
            <person name="Ginger M.L."/>
            <person name="Field M.C."/>
            <person name="Barry J.D."/>
            <person name="Hertz-Fowler C."/>
            <person name="Berriman M."/>
        </authorList>
    </citation>
    <scope>NUCLEOTIDE SEQUENCE</scope>
    <source>
        <strain evidence="2">Y486</strain>
    </source>
</reference>
<proteinExistence type="predicted"/>
<protein>
    <submittedName>
        <fullName evidence="2">Uncharacterized protein</fullName>
    </submittedName>
</protein>
<feature type="region of interest" description="Disordered" evidence="1">
    <location>
        <begin position="273"/>
        <end position="293"/>
    </location>
</feature>
<dbReference type="OMA" id="WKDTCLE"/>